<accession>A0A0E3Z6R5</accession>
<dbReference type="OrthoDB" id="16714at10239"/>
<dbReference type="Pfam" id="PF04798">
    <property type="entry name" value="Baculo_19"/>
    <property type="match status" value="1"/>
</dbReference>
<keyword evidence="3" id="KW-1185">Reference proteome</keyword>
<evidence type="ECO:0000313" key="3">
    <source>
        <dbReference type="Proteomes" id="UP000201190"/>
    </source>
</evidence>
<reference evidence="2 3" key="1">
    <citation type="journal article" date="2015" name="Genome Announc.">
        <title>Genome Sequence of an Alphabaculovirus Isolated from the Oak Looper, Lambdina fiscellaria, Contains a Putative 2-Kilobase-Pair Transposable Element Encoding a Transposase and a FLYWCH Domain-Containing Protein.</title>
        <authorList>
            <person name="Rohrmann G.F."/>
            <person name="Erlandson M.A."/>
            <person name="Theilmann D.A."/>
        </authorList>
    </citation>
    <scope>NUCLEOTIDE SEQUENCE [LARGE SCALE GENOMIC DNA]</scope>
    <source>
        <strain evidence="2">GR15</strain>
    </source>
</reference>
<dbReference type="Proteomes" id="UP000201190">
    <property type="component" value="Segment"/>
</dbReference>
<sequence length="172" mass="19353">MLSNAVLMFIGCAAIACLLIFLMALHYLNPYRNATDKLVQDHAATLQFGAYIDVYDLSLSGQTERLFVVRPENVVLYNTHGVLFYYLESSSVFCPREFSIVRFSKKDIEAINNSGLYATVCTSVNSLAVVEHFITLKNNLADDRVILNVDQINYSVLDIINLLIKTGYVEIQ</sequence>
<dbReference type="RefSeq" id="YP_009133263.1">
    <property type="nucleotide sequence ID" value="NC_026922.1"/>
</dbReference>
<dbReference type="EMBL" id="KP752043">
    <property type="protein sequence ID" value="AKC91681.1"/>
    <property type="molecule type" value="Genomic_DNA"/>
</dbReference>
<protein>
    <submittedName>
        <fullName evidence="2">Pif4</fullName>
    </submittedName>
</protein>
<evidence type="ECO:0000313" key="2">
    <source>
        <dbReference type="EMBL" id="AKC91681.1"/>
    </source>
</evidence>
<dbReference type="InterPro" id="IPR006883">
    <property type="entry name" value="AcMNPV_PIF-4"/>
</dbReference>
<keyword evidence="1" id="KW-0472">Membrane</keyword>
<feature type="transmembrane region" description="Helical" evidence="1">
    <location>
        <begin position="6"/>
        <end position="28"/>
    </location>
</feature>
<keyword evidence="1" id="KW-1133">Transmembrane helix</keyword>
<keyword evidence="1" id="KW-0812">Transmembrane</keyword>
<dbReference type="GeneID" id="24170884"/>
<dbReference type="KEGG" id="vg:24170884"/>
<organism evidence="2 3">
    <name type="scientific">Lambdina fiscellaria nucleopolyhedrovirus</name>
    <dbReference type="NCBI Taxonomy" id="1642929"/>
    <lineage>
        <taxon>Viruses</taxon>
        <taxon>Viruses incertae sedis</taxon>
        <taxon>Naldaviricetes</taxon>
        <taxon>Lefavirales</taxon>
        <taxon>Baculoviridae</taxon>
        <taxon>Alphabaculovirus</taxon>
        <taxon>Alphabaculovirus lafiscellariae</taxon>
    </lineage>
</organism>
<evidence type="ECO:0000256" key="1">
    <source>
        <dbReference type="SAM" id="Phobius"/>
    </source>
</evidence>
<proteinExistence type="predicted"/>
<name>A0A0E3Z6R5_9ABAC</name>